<dbReference type="AlphaFoldDB" id="A0AA88VK98"/>
<organism evidence="1 2">
    <name type="scientific">Escallonia herrerae</name>
    <dbReference type="NCBI Taxonomy" id="1293975"/>
    <lineage>
        <taxon>Eukaryota</taxon>
        <taxon>Viridiplantae</taxon>
        <taxon>Streptophyta</taxon>
        <taxon>Embryophyta</taxon>
        <taxon>Tracheophyta</taxon>
        <taxon>Spermatophyta</taxon>
        <taxon>Magnoliopsida</taxon>
        <taxon>eudicotyledons</taxon>
        <taxon>Gunneridae</taxon>
        <taxon>Pentapetalae</taxon>
        <taxon>asterids</taxon>
        <taxon>campanulids</taxon>
        <taxon>Escalloniales</taxon>
        <taxon>Escalloniaceae</taxon>
        <taxon>Escallonia</taxon>
    </lineage>
</organism>
<gene>
    <name evidence="1" type="ORF">RJ639_011444</name>
</gene>
<sequence>MEIGLSFPDIEMDAFATIFVDGLETLWNPSSTGAWAKALSAATIGHLSHPSPDQLPAITGNPAPLELGSRLSLLPLSGQSRNPRTPSGH</sequence>
<reference evidence="1" key="1">
    <citation type="submission" date="2022-12" db="EMBL/GenBank/DDBJ databases">
        <title>Draft genome assemblies for two species of Escallonia (Escalloniales).</title>
        <authorList>
            <person name="Chanderbali A."/>
            <person name="Dervinis C."/>
            <person name="Anghel I."/>
            <person name="Soltis D."/>
            <person name="Soltis P."/>
            <person name="Zapata F."/>
        </authorList>
    </citation>
    <scope>NUCLEOTIDE SEQUENCE</scope>
    <source>
        <strain evidence="1">UCBG64.0493</strain>
        <tissue evidence="1">Leaf</tissue>
    </source>
</reference>
<evidence type="ECO:0000313" key="2">
    <source>
        <dbReference type="Proteomes" id="UP001188597"/>
    </source>
</evidence>
<proteinExistence type="predicted"/>
<name>A0AA88VK98_9ASTE</name>
<accession>A0AA88VK98</accession>
<dbReference type="EMBL" id="JAVXUP010001533">
    <property type="protein sequence ID" value="KAK3010541.1"/>
    <property type="molecule type" value="Genomic_DNA"/>
</dbReference>
<comment type="caution">
    <text evidence="1">The sequence shown here is derived from an EMBL/GenBank/DDBJ whole genome shotgun (WGS) entry which is preliminary data.</text>
</comment>
<evidence type="ECO:0000313" key="1">
    <source>
        <dbReference type="EMBL" id="KAK3010541.1"/>
    </source>
</evidence>
<protein>
    <submittedName>
        <fullName evidence="1">Uncharacterized protein</fullName>
    </submittedName>
</protein>
<dbReference type="Proteomes" id="UP001188597">
    <property type="component" value="Unassembled WGS sequence"/>
</dbReference>
<keyword evidence="2" id="KW-1185">Reference proteome</keyword>